<gene>
    <name evidence="2" type="ORF">PRUPE_1G555100</name>
</gene>
<proteinExistence type="predicted"/>
<evidence type="ECO:0000313" key="3">
    <source>
        <dbReference type="Proteomes" id="UP000006882"/>
    </source>
</evidence>
<organism evidence="2 3">
    <name type="scientific">Prunus persica</name>
    <name type="common">Peach</name>
    <name type="synonym">Amygdalus persica</name>
    <dbReference type="NCBI Taxonomy" id="3760"/>
    <lineage>
        <taxon>Eukaryota</taxon>
        <taxon>Viridiplantae</taxon>
        <taxon>Streptophyta</taxon>
        <taxon>Embryophyta</taxon>
        <taxon>Tracheophyta</taxon>
        <taxon>Spermatophyta</taxon>
        <taxon>Magnoliopsida</taxon>
        <taxon>eudicotyledons</taxon>
        <taxon>Gunneridae</taxon>
        <taxon>Pentapetalae</taxon>
        <taxon>rosids</taxon>
        <taxon>fabids</taxon>
        <taxon>Rosales</taxon>
        <taxon>Rosaceae</taxon>
        <taxon>Amygdaloideae</taxon>
        <taxon>Amygdaleae</taxon>
        <taxon>Prunus</taxon>
    </lineage>
</organism>
<keyword evidence="3" id="KW-1185">Reference proteome</keyword>
<keyword evidence="1" id="KW-0472">Membrane</keyword>
<evidence type="ECO:0000313" key="2">
    <source>
        <dbReference type="EMBL" id="ONI35791.1"/>
    </source>
</evidence>
<dbReference type="Proteomes" id="UP000006882">
    <property type="component" value="Chromosome G1"/>
</dbReference>
<keyword evidence="1" id="KW-1133">Transmembrane helix</keyword>
<dbReference type="EMBL" id="CM007651">
    <property type="protein sequence ID" value="ONI35791.1"/>
    <property type="molecule type" value="Genomic_DNA"/>
</dbReference>
<dbReference type="AlphaFoldDB" id="A0A251RID3"/>
<accession>A0A251RID3</accession>
<reference evidence="2 3" key="1">
    <citation type="journal article" date="2013" name="Nat. Genet.">
        <title>The high-quality draft genome of peach (Prunus persica) identifies unique patterns of genetic diversity, domestication and genome evolution.</title>
        <authorList>
            <consortium name="International Peach Genome Initiative"/>
            <person name="Verde I."/>
            <person name="Abbott A.G."/>
            <person name="Scalabrin S."/>
            <person name="Jung S."/>
            <person name="Shu S."/>
            <person name="Marroni F."/>
            <person name="Zhebentyayeva T."/>
            <person name="Dettori M.T."/>
            <person name="Grimwood J."/>
            <person name="Cattonaro F."/>
            <person name="Zuccolo A."/>
            <person name="Rossini L."/>
            <person name="Jenkins J."/>
            <person name="Vendramin E."/>
            <person name="Meisel L.A."/>
            <person name="Decroocq V."/>
            <person name="Sosinski B."/>
            <person name="Prochnik S."/>
            <person name="Mitros T."/>
            <person name="Policriti A."/>
            <person name="Cipriani G."/>
            <person name="Dondini L."/>
            <person name="Ficklin S."/>
            <person name="Goodstein D.M."/>
            <person name="Xuan P."/>
            <person name="Del Fabbro C."/>
            <person name="Aramini V."/>
            <person name="Copetti D."/>
            <person name="Gonzalez S."/>
            <person name="Horner D.S."/>
            <person name="Falchi R."/>
            <person name="Lucas S."/>
            <person name="Mica E."/>
            <person name="Maldonado J."/>
            <person name="Lazzari B."/>
            <person name="Bielenberg D."/>
            <person name="Pirona R."/>
            <person name="Miculan M."/>
            <person name="Barakat A."/>
            <person name="Testolin R."/>
            <person name="Stella A."/>
            <person name="Tartarini S."/>
            <person name="Tonutti P."/>
            <person name="Arus P."/>
            <person name="Orellana A."/>
            <person name="Wells C."/>
            <person name="Main D."/>
            <person name="Vizzotto G."/>
            <person name="Silva H."/>
            <person name="Salamini F."/>
            <person name="Schmutz J."/>
            <person name="Morgante M."/>
            <person name="Rokhsar D.S."/>
        </authorList>
    </citation>
    <scope>NUCLEOTIDE SEQUENCE [LARGE SCALE GENOMIC DNA]</scope>
    <source>
        <strain evidence="3">cv. Nemared</strain>
    </source>
</reference>
<evidence type="ECO:0000256" key="1">
    <source>
        <dbReference type="SAM" id="Phobius"/>
    </source>
</evidence>
<name>A0A251RID3_PRUPE</name>
<keyword evidence="1" id="KW-0812">Transmembrane</keyword>
<feature type="transmembrane region" description="Helical" evidence="1">
    <location>
        <begin position="35"/>
        <end position="53"/>
    </location>
</feature>
<sequence length="74" mass="8669">MDIPYVGTMSWIESMNLTVSLEAMVRRQTDCRVDIYLIFFLSIFFMSLIFLLFKLSLVTKSDCNYLIVMPFSPL</sequence>
<evidence type="ECO:0008006" key="4">
    <source>
        <dbReference type="Google" id="ProtNLM"/>
    </source>
</evidence>
<protein>
    <recommendedName>
        <fullName evidence="4">Transmembrane protein</fullName>
    </recommendedName>
</protein>
<dbReference type="Gramene" id="ONI35791">
    <property type="protein sequence ID" value="ONI35791"/>
    <property type="gene ID" value="PRUPE_1G555100"/>
</dbReference>